<name>A0AAE0WZG3_9PEZI</name>
<keyword evidence="1" id="KW-0812">Transmembrane</keyword>
<reference evidence="2" key="1">
    <citation type="journal article" date="2023" name="Mol. Phylogenet. Evol.">
        <title>Genome-scale phylogeny and comparative genomics of the fungal order Sordariales.</title>
        <authorList>
            <person name="Hensen N."/>
            <person name="Bonometti L."/>
            <person name="Westerberg I."/>
            <person name="Brannstrom I.O."/>
            <person name="Guillou S."/>
            <person name="Cros-Aarteil S."/>
            <person name="Calhoun S."/>
            <person name="Haridas S."/>
            <person name="Kuo A."/>
            <person name="Mondo S."/>
            <person name="Pangilinan J."/>
            <person name="Riley R."/>
            <person name="LaButti K."/>
            <person name="Andreopoulos B."/>
            <person name="Lipzen A."/>
            <person name="Chen C."/>
            <person name="Yan M."/>
            <person name="Daum C."/>
            <person name="Ng V."/>
            <person name="Clum A."/>
            <person name="Steindorff A."/>
            <person name="Ohm R.A."/>
            <person name="Martin F."/>
            <person name="Silar P."/>
            <person name="Natvig D.O."/>
            <person name="Lalanne C."/>
            <person name="Gautier V."/>
            <person name="Ament-Velasquez S.L."/>
            <person name="Kruys A."/>
            <person name="Hutchinson M.I."/>
            <person name="Powell A.J."/>
            <person name="Barry K."/>
            <person name="Miller A.N."/>
            <person name="Grigoriev I.V."/>
            <person name="Debuchy R."/>
            <person name="Gladieux P."/>
            <person name="Hiltunen Thoren M."/>
            <person name="Johannesson H."/>
        </authorList>
    </citation>
    <scope>NUCLEOTIDE SEQUENCE</scope>
    <source>
        <strain evidence="2">CBS 314.62</strain>
    </source>
</reference>
<proteinExistence type="predicted"/>
<organism evidence="2 3">
    <name type="scientific">Podospora appendiculata</name>
    <dbReference type="NCBI Taxonomy" id="314037"/>
    <lineage>
        <taxon>Eukaryota</taxon>
        <taxon>Fungi</taxon>
        <taxon>Dikarya</taxon>
        <taxon>Ascomycota</taxon>
        <taxon>Pezizomycotina</taxon>
        <taxon>Sordariomycetes</taxon>
        <taxon>Sordariomycetidae</taxon>
        <taxon>Sordariales</taxon>
        <taxon>Podosporaceae</taxon>
        <taxon>Podospora</taxon>
    </lineage>
</organism>
<dbReference type="AlphaFoldDB" id="A0AAE0WZG3"/>
<evidence type="ECO:0000256" key="1">
    <source>
        <dbReference type="SAM" id="Phobius"/>
    </source>
</evidence>
<sequence>MTRVWGKPSGHGSWYRIAFVVWVCDTILGGVRVAYRRMGESIHISDGVPRWLRDGRKRCVDPAQWQVLALGPPRGTSASSPIEAATVWLRDSEALTCTSSARSPGEERADLYKTPRVSRDCGWTRTGEGNLLLPSPKAVEGLGILAPRRFLTRVSLQG</sequence>
<keyword evidence="1" id="KW-1133">Transmembrane helix</keyword>
<protein>
    <submittedName>
        <fullName evidence="2">Uncharacterized protein</fullName>
    </submittedName>
</protein>
<feature type="transmembrane region" description="Helical" evidence="1">
    <location>
        <begin position="14"/>
        <end position="35"/>
    </location>
</feature>
<evidence type="ECO:0000313" key="3">
    <source>
        <dbReference type="Proteomes" id="UP001270362"/>
    </source>
</evidence>
<comment type="caution">
    <text evidence="2">The sequence shown here is derived from an EMBL/GenBank/DDBJ whole genome shotgun (WGS) entry which is preliminary data.</text>
</comment>
<reference evidence="2" key="2">
    <citation type="submission" date="2023-06" db="EMBL/GenBank/DDBJ databases">
        <authorList>
            <consortium name="Lawrence Berkeley National Laboratory"/>
            <person name="Haridas S."/>
            <person name="Hensen N."/>
            <person name="Bonometti L."/>
            <person name="Westerberg I."/>
            <person name="Brannstrom I.O."/>
            <person name="Guillou S."/>
            <person name="Cros-Aarteil S."/>
            <person name="Calhoun S."/>
            <person name="Kuo A."/>
            <person name="Mondo S."/>
            <person name="Pangilinan J."/>
            <person name="Riley R."/>
            <person name="Labutti K."/>
            <person name="Andreopoulos B."/>
            <person name="Lipzen A."/>
            <person name="Chen C."/>
            <person name="Yanf M."/>
            <person name="Daum C."/>
            <person name="Ng V."/>
            <person name="Clum A."/>
            <person name="Steindorff A."/>
            <person name="Ohm R."/>
            <person name="Martin F."/>
            <person name="Silar P."/>
            <person name="Natvig D."/>
            <person name="Lalanne C."/>
            <person name="Gautier V."/>
            <person name="Ament-Velasquez S.L."/>
            <person name="Kruys A."/>
            <person name="Hutchinson M.I."/>
            <person name="Powell A.J."/>
            <person name="Barry K."/>
            <person name="Miller A.N."/>
            <person name="Grigoriev I.V."/>
            <person name="Debuchy R."/>
            <person name="Gladieux P."/>
            <person name="Thoren M.H."/>
            <person name="Johannesson H."/>
        </authorList>
    </citation>
    <scope>NUCLEOTIDE SEQUENCE</scope>
    <source>
        <strain evidence="2">CBS 314.62</strain>
    </source>
</reference>
<dbReference type="Proteomes" id="UP001270362">
    <property type="component" value="Unassembled WGS sequence"/>
</dbReference>
<keyword evidence="3" id="KW-1185">Reference proteome</keyword>
<gene>
    <name evidence="2" type="ORF">B0T22DRAFT_304095</name>
</gene>
<dbReference type="EMBL" id="JAULSO010000007">
    <property type="protein sequence ID" value="KAK3681320.1"/>
    <property type="molecule type" value="Genomic_DNA"/>
</dbReference>
<accession>A0AAE0WZG3</accession>
<keyword evidence="1" id="KW-0472">Membrane</keyword>
<evidence type="ECO:0000313" key="2">
    <source>
        <dbReference type="EMBL" id="KAK3681320.1"/>
    </source>
</evidence>